<dbReference type="Pfam" id="PF00480">
    <property type="entry name" value="ROK"/>
    <property type="match status" value="1"/>
</dbReference>
<dbReference type="InterPro" id="IPR000835">
    <property type="entry name" value="HTH_MarR-typ"/>
</dbReference>
<evidence type="ECO:0000259" key="4">
    <source>
        <dbReference type="Pfam" id="PF01047"/>
    </source>
</evidence>
<dbReference type="EMBL" id="VDCQ01000007">
    <property type="protein sequence ID" value="TNJ66952.1"/>
    <property type="molecule type" value="Genomic_DNA"/>
</dbReference>
<dbReference type="RefSeq" id="WP_139601437.1">
    <property type="nucleotide sequence ID" value="NZ_VDCQ01000007.1"/>
</dbReference>
<dbReference type="GO" id="GO:0042732">
    <property type="term" value="P:D-xylose metabolic process"/>
    <property type="evidence" value="ECO:0007669"/>
    <property type="project" value="UniProtKB-KW"/>
</dbReference>
<dbReference type="AlphaFoldDB" id="A0A5C4TDM3"/>
<dbReference type="InterPro" id="IPR036388">
    <property type="entry name" value="WH-like_DNA-bd_sf"/>
</dbReference>
<evidence type="ECO:0000256" key="2">
    <source>
        <dbReference type="ARBA" id="ARBA00006479"/>
    </source>
</evidence>
<dbReference type="InterPro" id="IPR043129">
    <property type="entry name" value="ATPase_NBD"/>
</dbReference>
<keyword evidence="3" id="KW-0119">Carbohydrate metabolism</keyword>
<dbReference type="GO" id="GO:0003700">
    <property type="term" value="F:DNA-binding transcription factor activity"/>
    <property type="evidence" value="ECO:0007669"/>
    <property type="project" value="InterPro"/>
</dbReference>
<dbReference type="Gene3D" id="1.10.10.10">
    <property type="entry name" value="Winged helix-like DNA-binding domain superfamily/Winged helix DNA-binding domain"/>
    <property type="match status" value="1"/>
</dbReference>
<dbReference type="Pfam" id="PF01047">
    <property type="entry name" value="MarR"/>
    <property type="match status" value="1"/>
</dbReference>
<dbReference type="InterPro" id="IPR036390">
    <property type="entry name" value="WH_DNA-bd_sf"/>
</dbReference>
<proteinExistence type="inferred from homology"/>
<evidence type="ECO:0000256" key="1">
    <source>
        <dbReference type="ARBA" id="ARBA00002486"/>
    </source>
</evidence>
<dbReference type="PANTHER" id="PTHR18964:SF149">
    <property type="entry name" value="BIFUNCTIONAL UDP-N-ACETYLGLUCOSAMINE 2-EPIMERASE_N-ACETYLMANNOSAMINE KINASE"/>
    <property type="match status" value="1"/>
</dbReference>
<gene>
    <name evidence="5" type="ORF">FE784_07045</name>
</gene>
<dbReference type="OrthoDB" id="9796533at2"/>
<evidence type="ECO:0000313" key="6">
    <source>
        <dbReference type="Proteomes" id="UP000307943"/>
    </source>
</evidence>
<keyword evidence="6" id="KW-1185">Reference proteome</keyword>
<evidence type="ECO:0000313" key="5">
    <source>
        <dbReference type="EMBL" id="TNJ66952.1"/>
    </source>
</evidence>
<comment type="function">
    <text evidence="1">Transcriptional repressor of xylose-utilizing enzymes.</text>
</comment>
<evidence type="ECO:0000256" key="3">
    <source>
        <dbReference type="ARBA" id="ARBA00022629"/>
    </source>
</evidence>
<reference evidence="5 6" key="1">
    <citation type="submission" date="2019-05" db="EMBL/GenBank/DDBJ databases">
        <title>We sequenced the genome of Paenibacillus hemerocallicola KCTC 33185 for further insight into its adaptation and study the phylogeny of Paenibacillus.</title>
        <authorList>
            <person name="Narsing Rao M.P."/>
        </authorList>
    </citation>
    <scope>NUCLEOTIDE SEQUENCE [LARGE SCALE GENOMIC DNA]</scope>
    <source>
        <strain evidence="5 6">KCTC 33185</strain>
    </source>
</reference>
<sequence length="376" mass="40651">MLSTSEILVLTEIQKSEGISRKALAEKTGLSQASLTKITHKLVAESYITEGERIGSGLGRKEVLLTPNPDKFKFLGIDIGGYRLRLALANYRYELIRVEEYLIGELEDKEDVLGELIGKLQSFLEAAGTTSVDAIGVSVTGIIDIGRRTILNIPNLDRWNHVNIVEALSNRFACPVYLEESGRTMAYAEKLAGKAKDAADFIVVHVAYGVVAGIYTSGEPLRGAGNVGGLLGHITADEKGIRCRCGNYGCLENVVTFPMLEGEFRRRSGGSSASLAEAYGINDKDALDVCIGAGKSIGIALSNVVNLFNPETIYLGGPVFERFPIVFEEVRRTVLLRANRFATVGMTLDKTTFGDRQGLLGALTLAGTSYISSMEK</sequence>
<accession>A0A5C4TDM3</accession>
<protein>
    <submittedName>
        <fullName evidence="5">ROK family transcriptional regulator</fullName>
    </submittedName>
</protein>
<name>A0A5C4TDM3_9BACL</name>
<dbReference type="Gene3D" id="3.30.420.40">
    <property type="match status" value="2"/>
</dbReference>
<dbReference type="SUPFAM" id="SSF46785">
    <property type="entry name" value="Winged helix' DNA-binding domain"/>
    <property type="match status" value="1"/>
</dbReference>
<comment type="caution">
    <text evidence="5">The sequence shown here is derived from an EMBL/GenBank/DDBJ whole genome shotgun (WGS) entry which is preliminary data.</text>
</comment>
<dbReference type="SUPFAM" id="SSF53067">
    <property type="entry name" value="Actin-like ATPase domain"/>
    <property type="match status" value="1"/>
</dbReference>
<comment type="similarity">
    <text evidence="2">Belongs to the ROK (NagC/XylR) family.</text>
</comment>
<organism evidence="5 6">
    <name type="scientific">Paenibacillus hemerocallicola</name>
    <dbReference type="NCBI Taxonomy" id="1172614"/>
    <lineage>
        <taxon>Bacteria</taxon>
        <taxon>Bacillati</taxon>
        <taxon>Bacillota</taxon>
        <taxon>Bacilli</taxon>
        <taxon>Bacillales</taxon>
        <taxon>Paenibacillaceae</taxon>
        <taxon>Paenibacillus</taxon>
    </lineage>
</organism>
<feature type="domain" description="HTH marR-type" evidence="4">
    <location>
        <begin position="2"/>
        <end position="49"/>
    </location>
</feature>
<dbReference type="PANTHER" id="PTHR18964">
    <property type="entry name" value="ROK (REPRESSOR, ORF, KINASE) FAMILY"/>
    <property type="match status" value="1"/>
</dbReference>
<dbReference type="Proteomes" id="UP000307943">
    <property type="component" value="Unassembled WGS sequence"/>
</dbReference>
<dbReference type="InterPro" id="IPR000600">
    <property type="entry name" value="ROK"/>
</dbReference>
<keyword evidence="3" id="KW-0859">Xylose metabolism</keyword>